<comment type="similarity">
    <text evidence="1">Belongs to the protein disulfide isomerase family.</text>
</comment>
<dbReference type="InterPro" id="IPR013766">
    <property type="entry name" value="Thioredoxin_domain"/>
</dbReference>
<dbReference type="CDD" id="cd02982">
    <property type="entry name" value="PDI_b'_family"/>
    <property type="match status" value="1"/>
</dbReference>
<dbReference type="GO" id="GO:0034976">
    <property type="term" value="P:response to endoplasmic reticulum stress"/>
    <property type="evidence" value="ECO:0007669"/>
    <property type="project" value="TreeGrafter"/>
</dbReference>
<dbReference type="GO" id="GO:0005783">
    <property type="term" value="C:endoplasmic reticulum"/>
    <property type="evidence" value="ECO:0007669"/>
    <property type="project" value="TreeGrafter"/>
</dbReference>
<name>A0A4R8TRZ1_9PEZI</name>
<evidence type="ECO:0000259" key="4">
    <source>
        <dbReference type="Pfam" id="PF00085"/>
    </source>
</evidence>
<reference evidence="5 6" key="1">
    <citation type="submission" date="2018-11" db="EMBL/GenBank/DDBJ databases">
        <title>Genome sequence and assembly of Colletotrichum sidae.</title>
        <authorList>
            <person name="Gan P."/>
            <person name="Shirasu K."/>
        </authorList>
    </citation>
    <scope>NUCLEOTIDE SEQUENCE [LARGE SCALE GENOMIC DNA]</scope>
    <source>
        <strain evidence="5 6">CBS 518.97</strain>
    </source>
</reference>
<dbReference type="AlphaFoldDB" id="A0A4R8TRZ1"/>
<keyword evidence="5" id="KW-0413">Isomerase</keyword>
<evidence type="ECO:0000256" key="1">
    <source>
        <dbReference type="ARBA" id="ARBA00006347"/>
    </source>
</evidence>
<comment type="caution">
    <text evidence="5">The sequence shown here is derived from an EMBL/GenBank/DDBJ whole genome shotgun (WGS) entry which is preliminary data.</text>
</comment>
<evidence type="ECO:0000256" key="3">
    <source>
        <dbReference type="SAM" id="SignalP"/>
    </source>
</evidence>
<feature type="chain" id="PRO_5020756940" evidence="3">
    <location>
        <begin position="20"/>
        <end position="374"/>
    </location>
</feature>
<evidence type="ECO:0000313" key="6">
    <source>
        <dbReference type="Proteomes" id="UP000295604"/>
    </source>
</evidence>
<dbReference type="GO" id="GO:0006457">
    <property type="term" value="P:protein folding"/>
    <property type="evidence" value="ECO:0007669"/>
    <property type="project" value="TreeGrafter"/>
</dbReference>
<sequence>MFLWRTVGYVASFAVAVRAWTHASKSELDQALRTRDDTLVAFVDPESGNSQLLETDWTTIAKSDRRLLSVDCTYETKLCLDQDVRSFPAIRLYHSAKTFDYYRGPRKAAEISAFLGRSKRPVVSTLGLDNATSFAIVDTFVFVLHLAEQDAGKGLYRQFQDVAVANAHRCSFGVVSLQGEHVSSYLHCYNNLDGLTSSTGNFDSDPKSLDHFLKLCTARLVPEMTRLTRTEFTMSASDVLYFFDTDPVRREQFAAGIKDVAKKHRFTLRVVTADPMMFPDLPGKLGLEWIFPAISYQHAETELMYPSLPTDVITPEFVARFIDTVKDGSALPAFQTATPTAEEEEEDGWEVPLKGIRREDKLRNGHKDGTHDEL</sequence>
<protein>
    <submittedName>
        <fullName evidence="5">Protein disulfide-isomerase</fullName>
    </submittedName>
</protein>
<dbReference type="Pfam" id="PF13848">
    <property type="entry name" value="Thioredoxin_6"/>
    <property type="match status" value="1"/>
</dbReference>
<feature type="domain" description="Thioredoxin" evidence="4">
    <location>
        <begin position="23"/>
        <end position="115"/>
    </location>
</feature>
<organism evidence="5 6">
    <name type="scientific">Colletotrichum sidae</name>
    <dbReference type="NCBI Taxonomy" id="1347389"/>
    <lineage>
        <taxon>Eukaryota</taxon>
        <taxon>Fungi</taxon>
        <taxon>Dikarya</taxon>
        <taxon>Ascomycota</taxon>
        <taxon>Pezizomycotina</taxon>
        <taxon>Sordariomycetes</taxon>
        <taxon>Hypocreomycetidae</taxon>
        <taxon>Glomerellales</taxon>
        <taxon>Glomerellaceae</taxon>
        <taxon>Colletotrichum</taxon>
        <taxon>Colletotrichum orbiculare species complex</taxon>
    </lineage>
</organism>
<keyword evidence="3" id="KW-0732">Signal</keyword>
<evidence type="ECO:0000256" key="2">
    <source>
        <dbReference type="SAM" id="MobiDB-lite"/>
    </source>
</evidence>
<dbReference type="GO" id="GO:0003756">
    <property type="term" value="F:protein disulfide isomerase activity"/>
    <property type="evidence" value="ECO:0007669"/>
    <property type="project" value="TreeGrafter"/>
</dbReference>
<proteinExistence type="inferred from homology"/>
<dbReference type="SUPFAM" id="SSF52833">
    <property type="entry name" value="Thioredoxin-like"/>
    <property type="match status" value="2"/>
</dbReference>
<dbReference type="InterPro" id="IPR036249">
    <property type="entry name" value="Thioredoxin-like_sf"/>
</dbReference>
<gene>
    <name evidence="5" type="primary">pdiA</name>
    <name evidence="5" type="ORF">C8034_v004315</name>
</gene>
<feature type="region of interest" description="Disordered" evidence="2">
    <location>
        <begin position="336"/>
        <end position="374"/>
    </location>
</feature>
<evidence type="ECO:0000313" key="5">
    <source>
        <dbReference type="EMBL" id="TEA21435.1"/>
    </source>
</evidence>
<keyword evidence="6" id="KW-1185">Reference proteome</keyword>
<feature type="signal peptide" evidence="3">
    <location>
        <begin position="1"/>
        <end position="19"/>
    </location>
</feature>
<dbReference type="EMBL" id="QAPF01000018">
    <property type="protein sequence ID" value="TEA21435.1"/>
    <property type="molecule type" value="Genomic_DNA"/>
</dbReference>
<dbReference type="CDD" id="cd02961">
    <property type="entry name" value="PDI_a_family"/>
    <property type="match status" value="1"/>
</dbReference>
<feature type="compositionally biased region" description="Basic and acidic residues" evidence="2">
    <location>
        <begin position="356"/>
        <end position="374"/>
    </location>
</feature>
<dbReference type="Pfam" id="PF00085">
    <property type="entry name" value="Thioredoxin"/>
    <property type="match status" value="1"/>
</dbReference>
<dbReference type="PANTHER" id="PTHR18929">
    <property type="entry name" value="PROTEIN DISULFIDE ISOMERASE"/>
    <property type="match status" value="1"/>
</dbReference>
<accession>A0A4R8TRZ1</accession>
<dbReference type="Proteomes" id="UP000295604">
    <property type="component" value="Unassembled WGS sequence"/>
</dbReference>
<dbReference type="Gene3D" id="3.40.30.10">
    <property type="entry name" value="Glutaredoxin"/>
    <property type="match status" value="2"/>
</dbReference>